<dbReference type="GO" id="GO:0016020">
    <property type="term" value="C:membrane"/>
    <property type="evidence" value="ECO:0007669"/>
    <property type="project" value="UniProtKB-SubCell"/>
</dbReference>
<evidence type="ECO:0000256" key="2">
    <source>
        <dbReference type="ARBA" id="ARBA00022692"/>
    </source>
</evidence>
<keyword evidence="9" id="KW-1185">Reference proteome</keyword>
<feature type="compositionally biased region" description="Low complexity" evidence="6">
    <location>
        <begin position="284"/>
        <end position="296"/>
    </location>
</feature>
<dbReference type="Pfam" id="PF09731">
    <property type="entry name" value="Mitofilin"/>
    <property type="match status" value="1"/>
</dbReference>
<evidence type="ECO:0000313" key="8">
    <source>
        <dbReference type="EMBL" id="MBB3861730.1"/>
    </source>
</evidence>
<dbReference type="InterPro" id="IPR019133">
    <property type="entry name" value="MIC60"/>
</dbReference>
<protein>
    <recommendedName>
        <fullName evidence="10">Inner membrane protein</fullName>
    </recommendedName>
</protein>
<name>A0A7W5ZXE0_9SPHN</name>
<reference evidence="8 9" key="1">
    <citation type="submission" date="2020-08" db="EMBL/GenBank/DDBJ databases">
        <title>Genomic Encyclopedia of Type Strains, Phase IV (KMG-IV): sequencing the most valuable type-strain genomes for metagenomic binning, comparative biology and taxonomic classification.</title>
        <authorList>
            <person name="Goeker M."/>
        </authorList>
    </citation>
    <scope>NUCLEOTIDE SEQUENCE [LARGE SCALE GENOMIC DNA]</scope>
    <source>
        <strain evidence="8 9">DSM 14552</strain>
    </source>
</reference>
<feature type="coiled-coil region" evidence="5">
    <location>
        <begin position="82"/>
        <end position="109"/>
    </location>
</feature>
<evidence type="ECO:0000313" key="9">
    <source>
        <dbReference type="Proteomes" id="UP000562395"/>
    </source>
</evidence>
<dbReference type="EMBL" id="JACICY010000007">
    <property type="protein sequence ID" value="MBB3861730.1"/>
    <property type="molecule type" value="Genomic_DNA"/>
</dbReference>
<evidence type="ECO:0008006" key="10">
    <source>
        <dbReference type="Google" id="ProtNLM"/>
    </source>
</evidence>
<organism evidence="8 9">
    <name type="scientific">Novosphingobium hassiacum</name>
    <dbReference type="NCBI Taxonomy" id="173676"/>
    <lineage>
        <taxon>Bacteria</taxon>
        <taxon>Pseudomonadati</taxon>
        <taxon>Pseudomonadota</taxon>
        <taxon>Alphaproteobacteria</taxon>
        <taxon>Sphingomonadales</taxon>
        <taxon>Sphingomonadaceae</taxon>
        <taxon>Novosphingobium</taxon>
    </lineage>
</organism>
<evidence type="ECO:0000256" key="1">
    <source>
        <dbReference type="ARBA" id="ARBA00004370"/>
    </source>
</evidence>
<evidence type="ECO:0000256" key="6">
    <source>
        <dbReference type="SAM" id="MobiDB-lite"/>
    </source>
</evidence>
<accession>A0A7W5ZXE0</accession>
<dbReference type="Proteomes" id="UP000562395">
    <property type="component" value="Unassembled WGS sequence"/>
</dbReference>
<evidence type="ECO:0000256" key="4">
    <source>
        <dbReference type="ARBA" id="ARBA00023136"/>
    </source>
</evidence>
<evidence type="ECO:0000256" key="5">
    <source>
        <dbReference type="SAM" id="Coils"/>
    </source>
</evidence>
<keyword evidence="3 7" id="KW-1133">Transmembrane helix</keyword>
<evidence type="ECO:0000256" key="3">
    <source>
        <dbReference type="ARBA" id="ARBA00022989"/>
    </source>
</evidence>
<proteinExistence type="predicted"/>
<evidence type="ECO:0000256" key="7">
    <source>
        <dbReference type="SAM" id="Phobius"/>
    </source>
</evidence>
<comment type="caution">
    <text evidence="8">The sequence shown here is derived from an EMBL/GenBank/DDBJ whole genome shotgun (WGS) entry which is preliminary data.</text>
</comment>
<dbReference type="AlphaFoldDB" id="A0A7W5ZXE0"/>
<feature type="transmembrane region" description="Helical" evidence="7">
    <location>
        <begin position="21"/>
        <end position="42"/>
    </location>
</feature>
<keyword evidence="5" id="KW-0175">Coiled coil</keyword>
<feature type="region of interest" description="Disordered" evidence="6">
    <location>
        <begin position="277"/>
        <end position="296"/>
    </location>
</feature>
<comment type="subcellular location">
    <subcellularLocation>
        <location evidence="1">Membrane</location>
    </subcellularLocation>
</comment>
<keyword evidence="4 7" id="KW-0472">Membrane</keyword>
<keyword evidence="2 7" id="KW-0812">Transmembrane</keyword>
<dbReference type="RefSeq" id="WP_183614230.1">
    <property type="nucleotide sequence ID" value="NZ_JACICY010000007.1"/>
</dbReference>
<sequence length="296" mass="30982">MQDYGESTRATTQRRGVRGRTVAAIVAACLLAGAAGTAWLGWRNGLFAVDISEGVPQLVTAPTPTPTPTAVPVLDTAAQAQLSEASTKVAMLEQRLAELNQQAIATSGNATRAESLLLAFAARRAIERGQPLGWIEMQLRARFGATQGAAVDRIVAASAAPVTLNQLSEQFELLSPELTGGATSEGTWDWLGRQVSSLFVVRHDDMPSPTPESRLTRTRAYISGGKIEAATAEVERLPGNAVAADWLAKARDYTSVQRALDQLEAAALMGAQPVAEPSVAPTVEAGPAAEASEGAV</sequence>
<gene>
    <name evidence="8" type="ORF">GGQ88_003018</name>
</gene>